<dbReference type="GO" id="GO:0003729">
    <property type="term" value="F:mRNA binding"/>
    <property type="evidence" value="ECO:0007669"/>
    <property type="project" value="TreeGrafter"/>
</dbReference>
<dbReference type="CDD" id="cd05687">
    <property type="entry name" value="S1_RPS1_repeat_ec1_hs1"/>
    <property type="match status" value="1"/>
</dbReference>
<dbReference type="InterPro" id="IPR050437">
    <property type="entry name" value="Ribos_protein_bS1-like"/>
</dbReference>
<comment type="caution">
    <text evidence="10">The sequence shown here is derived from an EMBL/GenBank/DDBJ whole genome shotgun (WGS) entry which is preliminary data.</text>
</comment>
<dbReference type="SUPFAM" id="SSF50249">
    <property type="entry name" value="Nucleic acid-binding proteins"/>
    <property type="match status" value="6"/>
</dbReference>
<feature type="region of interest" description="Disordered" evidence="8">
    <location>
        <begin position="1"/>
        <end position="44"/>
    </location>
</feature>
<dbReference type="InterPro" id="IPR035104">
    <property type="entry name" value="Ribosomal_protein_S1-like"/>
</dbReference>
<keyword evidence="3" id="KW-0694">RNA-binding</keyword>
<evidence type="ECO:0000256" key="6">
    <source>
        <dbReference type="ARBA" id="ARBA00035293"/>
    </source>
</evidence>
<evidence type="ECO:0000256" key="7">
    <source>
        <dbReference type="ARBA" id="ARBA00035517"/>
    </source>
</evidence>
<sequence length="603" mass="66740">MASETGASPPDAGEIGAAGAQTGSLAAAAAEAPEAPEAAPEEADLKQMSELYEESLRRVQEGEVVKGRIVSLTKDYVMVDIGYKSEGQIPIAEFTTPDGQITAQVGDQVEALLESREDEEGPLLLSKNKASRIKIWEEISYAYHNDGVVEGEIVAKVKGGLSVDLGGILAFLPGSQVDLAPVRNPDSYIGQRFTFNVLKFNRKRRNVVLSRRTLLEKVKNEAKATLLATLEEGKVVEGVVKNITDYGVFVDLGGLDGLLHITDLSYGRIRHPSDLFKVGQTITVKVLSFDREKERISLGLKQLQPDPWTLVKEKYPIGARVTGKVVSLTDYGAFVELEPGVEGLIHISEMSWTRKIRHPNQILSAGDIVEVVVLEVEPERKRISLSLKQVEPNPWEVIGEKYPVGSVIEGKIKNITDFGIFIGIDEGIDGLVHISDISWTKRFKHPSEVYKKGQTVQAKVLQIDKENERFSLSIKELVPNPWETIDKRFPVGSTVSGPITNITDFGLFVEIEEGIEGLVHISELSRDKEKMAALKVGDVIRAKVIHSSPQERRIGLSIRRLEAEEEQRSYRDYLKPSQEATSNLGEILRETLEESELRKLGHK</sequence>
<evidence type="ECO:0000256" key="4">
    <source>
        <dbReference type="ARBA" id="ARBA00022980"/>
    </source>
</evidence>
<dbReference type="NCBIfam" id="NF004952">
    <property type="entry name" value="PRK06299.1-2"/>
    <property type="match status" value="1"/>
</dbReference>
<dbReference type="FunFam" id="2.40.50.140:FF:000018">
    <property type="entry name" value="30S ribosomal protein S1"/>
    <property type="match status" value="1"/>
</dbReference>
<dbReference type="PANTHER" id="PTHR10724">
    <property type="entry name" value="30S RIBOSOMAL PROTEIN S1"/>
    <property type="match status" value="1"/>
</dbReference>
<evidence type="ECO:0000256" key="1">
    <source>
        <dbReference type="ARBA" id="ARBA00006767"/>
    </source>
</evidence>
<evidence type="ECO:0000256" key="5">
    <source>
        <dbReference type="ARBA" id="ARBA00023274"/>
    </source>
</evidence>
<accession>A0A7C3WHW7</accession>
<evidence type="ECO:0000259" key="9">
    <source>
        <dbReference type="PROSITE" id="PS50126"/>
    </source>
</evidence>
<protein>
    <recommendedName>
        <fullName evidence="6">Small ribosomal subunit protein bS1</fullName>
    </recommendedName>
    <alternativeName>
        <fullName evidence="7">30S ribosomal protein S1</fullName>
    </alternativeName>
</protein>
<proteinExistence type="inferred from homology"/>
<dbReference type="InterPro" id="IPR003029">
    <property type="entry name" value="S1_domain"/>
</dbReference>
<dbReference type="InterPro" id="IPR012340">
    <property type="entry name" value="NA-bd_OB-fold"/>
</dbReference>
<evidence type="ECO:0000256" key="2">
    <source>
        <dbReference type="ARBA" id="ARBA00022737"/>
    </source>
</evidence>
<dbReference type="CDD" id="cd04465">
    <property type="entry name" value="S1_RPS1_repeat_ec2_hs2"/>
    <property type="match status" value="1"/>
</dbReference>
<feature type="domain" description="S1 motif" evidence="9">
    <location>
        <begin position="62"/>
        <end position="128"/>
    </location>
</feature>
<evidence type="ECO:0000256" key="3">
    <source>
        <dbReference type="ARBA" id="ARBA00022884"/>
    </source>
</evidence>
<feature type="compositionally biased region" description="Low complexity" evidence="8">
    <location>
        <begin position="26"/>
        <end position="38"/>
    </location>
</feature>
<gene>
    <name evidence="10" type="ORF">ENV62_00825</name>
</gene>
<evidence type="ECO:0000256" key="8">
    <source>
        <dbReference type="SAM" id="MobiDB-lite"/>
    </source>
</evidence>
<dbReference type="InterPro" id="IPR000110">
    <property type="entry name" value="Ribosomal_bS1"/>
</dbReference>
<feature type="domain" description="S1 motif" evidence="9">
    <location>
        <begin position="318"/>
        <end position="388"/>
    </location>
</feature>
<dbReference type="SMART" id="SM00316">
    <property type="entry name" value="S1"/>
    <property type="match status" value="6"/>
</dbReference>
<dbReference type="GO" id="GO:0006412">
    <property type="term" value="P:translation"/>
    <property type="evidence" value="ECO:0007669"/>
    <property type="project" value="InterPro"/>
</dbReference>
<name>A0A7C3WHW7_9BACT</name>
<keyword evidence="2" id="KW-0677">Repeat</keyword>
<dbReference type="AlphaFoldDB" id="A0A7C3WHW7"/>
<dbReference type="NCBIfam" id="TIGR00717">
    <property type="entry name" value="rpsA"/>
    <property type="match status" value="1"/>
</dbReference>
<feature type="domain" description="S1 motif" evidence="9">
    <location>
        <begin position="233"/>
        <end position="301"/>
    </location>
</feature>
<dbReference type="Pfam" id="PF00575">
    <property type="entry name" value="S1"/>
    <property type="match status" value="6"/>
</dbReference>
<keyword evidence="5" id="KW-0687">Ribonucleoprotein</keyword>
<evidence type="ECO:0000313" key="10">
    <source>
        <dbReference type="EMBL" id="HGB13771.1"/>
    </source>
</evidence>
<feature type="domain" description="S1 motif" evidence="9">
    <location>
        <begin position="146"/>
        <end position="212"/>
    </location>
</feature>
<keyword evidence="4 10" id="KW-0689">Ribosomal protein</keyword>
<dbReference type="CDD" id="cd05688">
    <property type="entry name" value="S1_RPS1_repeat_ec3"/>
    <property type="match status" value="1"/>
</dbReference>
<comment type="similarity">
    <text evidence="1">Belongs to the bacterial ribosomal protein bS1 family.</text>
</comment>
<dbReference type="GO" id="GO:1990904">
    <property type="term" value="C:ribonucleoprotein complex"/>
    <property type="evidence" value="ECO:0007669"/>
    <property type="project" value="UniProtKB-KW"/>
</dbReference>
<dbReference type="FunFam" id="2.40.50.140:FF:000011">
    <property type="entry name" value="30S ribosomal protein S1"/>
    <property type="match status" value="2"/>
</dbReference>
<feature type="domain" description="S1 motif" evidence="9">
    <location>
        <begin position="405"/>
        <end position="475"/>
    </location>
</feature>
<dbReference type="GO" id="GO:0003735">
    <property type="term" value="F:structural constituent of ribosome"/>
    <property type="evidence" value="ECO:0007669"/>
    <property type="project" value="InterPro"/>
</dbReference>
<dbReference type="PANTHER" id="PTHR10724:SF7">
    <property type="entry name" value="SMALL RIBOSOMAL SUBUNIT PROTEIN BS1C"/>
    <property type="match status" value="1"/>
</dbReference>
<reference evidence="10" key="1">
    <citation type="journal article" date="2020" name="mSystems">
        <title>Genome- and Community-Level Interaction Insights into Carbon Utilization and Element Cycling Functions of Hydrothermarchaeota in Hydrothermal Sediment.</title>
        <authorList>
            <person name="Zhou Z."/>
            <person name="Liu Y."/>
            <person name="Xu W."/>
            <person name="Pan J."/>
            <person name="Luo Z.H."/>
            <person name="Li M."/>
        </authorList>
    </citation>
    <scope>NUCLEOTIDE SEQUENCE [LARGE SCALE GENOMIC DNA]</scope>
    <source>
        <strain evidence="10">SpSt-776</strain>
    </source>
</reference>
<dbReference type="Gene3D" id="2.40.50.140">
    <property type="entry name" value="Nucleic acid-binding proteins"/>
    <property type="match status" value="6"/>
</dbReference>
<dbReference type="GO" id="GO:0005840">
    <property type="term" value="C:ribosome"/>
    <property type="evidence" value="ECO:0007669"/>
    <property type="project" value="UniProtKB-KW"/>
</dbReference>
<dbReference type="PRINTS" id="PR00681">
    <property type="entry name" value="RIBOSOMALS1"/>
</dbReference>
<dbReference type="EMBL" id="DTHB01000014">
    <property type="protein sequence ID" value="HGB13771.1"/>
    <property type="molecule type" value="Genomic_DNA"/>
</dbReference>
<organism evidence="10">
    <name type="scientific">Desulfobacca acetoxidans</name>
    <dbReference type="NCBI Taxonomy" id="60893"/>
    <lineage>
        <taxon>Bacteria</taxon>
        <taxon>Pseudomonadati</taxon>
        <taxon>Thermodesulfobacteriota</taxon>
        <taxon>Desulfobaccia</taxon>
        <taxon>Desulfobaccales</taxon>
        <taxon>Desulfobaccaceae</taxon>
        <taxon>Desulfobacca</taxon>
    </lineage>
</organism>
<feature type="domain" description="S1 motif" evidence="9">
    <location>
        <begin position="492"/>
        <end position="559"/>
    </location>
</feature>
<dbReference type="PROSITE" id="PS50126">
    <property type="entry name" value="S1"/>
    <property type="match status" value="6"/>
</dbReference>